<comment type="caution">
    <text evidence="1">The sequence shown here is derived from an EMBL/GenBank/DDBJ whole genome shotgun (WGS) entry which is preliminary data.</text>
</comment>
<evidence type="ECO:0000313" key="2">
    <source>
        <dbReference type="Proteomes" id="UP001500752"/>
    </source>
</evidence>
<reference evidence="2" key="1">
    <citation type="journal article" date="2019" name="Int. J. Syst. Evol. Microbiol.">
        <title>The Global Catalogue of Microorganisms (GCM) 10K type strain sequencing project: providing services to taxonomists for standard genome sequencing and annotation.</title>
        <authorList>
            <consortium name="The Broad Institute Genomics Platform"/>
            <consortium name="The Broad Institute Genome Sequencing Center for Infectious Disease"/>
            <person name="Wu L."/>
            <person name="Ma J."/>
        </authorList>
    </citation>
    <scope>NUCLEOTIDE SEQUENCE [LARGE SCALE GENOMIC DNA]</scope>
    <source>
        <strain evidence="2">JCM 30742</strain>
    </source>
</reference>
<organism evidence="1 2">
    <name type="scientific">Arthrobacter ginkgonis</name>
    <dbReference type="NCBI Taxonomy" id="1630594"/>
    <lineage>
        <taxon>Bacteria</taxon>
        <taxon>Bacillati</taxon>
        <taxon>Actinomycetota</taxon>
        <taxon>Actinomycetes</taxon>
        <taxon>Micrococcales</taxon>
        <taxon>Micrococcaceae</taxon>
        <taxon>Arthrobacter</taxon>
    </lineage>
</organism>
<name>A0ABP7CBA3_9MICC</name>
<keyword evidence="2" id="KW-1185">Reference proteome</keyword>
<accession>A0ABP7CBA3</accession>
<protein>
    <recommendedName>
        <fullName evidence="3">SAF domain-containing protein</fullName>
    </recommendedName>
</protein>
<gene>
    <name evidence="1" type="ORF">GCM10023081_21530</name>
</gene>
<evidence type="ECO:0000313" key="1">
    <source>
        <dbReference type="EMBL" id="GAA3683321.1"/>
    </source>
</evidence>
<evidence type="ECO:0008006" key="3">
    <source>
        <dbReference type="Google" id="ProtNLM"/>
    </source>
</evidence>
<proteinExistence type="predicted"/>
<dbReference type="Proteomes" id="UP001500752">
    <property type="component" value="Unassembled WGS sequence"/>
</dbReference>
<dbReference type="EMBL" id="BAABEO010000012">
    <property type="protein sequence ID" value="GAA3683321.1"/>
    <property type="molecule type" value="Genomic_DNA"/>
</dbReference>
<sequence length="197" mass="20160">MGILLVAGSVAGTVGLVSARDRTVPMYVAKEDISFGEPVDASRLEVVDVRLDGTQEHYLPAGREPAAGTRANTLIRAGELVPLRGLGLDDGTTRKPVAVELEQTLPAAVVPGSRVDVWAAARDRTANAYGRPVILLPSAEVAAVSAVDSGFGGTSGAVVELLVEDDRMADLLAAVANEARVTVVHNPAGPASTGTGS</sequence>